<organism evidence="2 3">
    <name type="scientific">Vigna unguiculata</name>
    <name type="common">Cowpea</name>
    <dbReference type="NCBI Taxonomy" id="3917"/>
    <lineage>
        <taxon>Eukaryota</taxon>
        <taxon>Viridiplantae</taxon>
        <taxon>Streptophyta</taxon>
        <taxon>Embryophyta</taxon>
        <taxon>Tracheophyta</taxon>
        <taxon>Spermatophyta</taxon>
        <taxon>Magnoliopsida</taxon>
        <taxon>eudicotyledons</taxon>
        <taxon>Gunneridae</taxon>
        <taxon>Pentapetalae</taxon>
        <taxon>rosids</taxon>
        <taxon>fabids</taxon>
        <taxon>Fabales</taxon>
        <taxon>Fabaceae</taxon>
        <taxon>Papilionoideae</taxon>
        <taxon>50 kb inversion clade</taxon>
        <taxon>NPAAA clade</taxon>
        <taxon>indigoferoid/millettioid clade</taxon>
        <taxon>Phaseoleae</taxon>
        <taxon>Vigna</taxon>
    </lineage>
</organism>
<feature type="region of interest" description="Disordered" evidence="1">
    <location>
        <begin position="12"/>
        <end position="35"/>
    </location>
</feature>
<proteinExistence type="predicted"/>
<feature type="region of interest" description="Disordered" evidence="1">
    <location>
        <begin position="84"/>
        <end position="115"/>
    </location>
</feature>
<feature type="compositionally biased region" description="Basic residues" evidence="1">
    <location>
        <begin position="15"/>
        <end position="26"/>
    </location>
</feature>
<evidence type="ECO:0000313" key="2">
    <source>
        <dbReference type="EMBL" id="QCD97766.1"/>
    </source>
</evidence>
<dbReference type="EMBL" id="CP039350">
    <property type="protein sequence ID" value="QCD97766.1"/>
    <property type="molecule type" value="Genomic_DNA"/>
</dbReference>
<feature type="compositionally biased region" description="Low complexity" evidence="1">
    <location>
        <begin position="100"/>
        <end position="114"/>
    </location>
</feature>
<sequence>MGCFLHCFGSSTTTKPRRKAHHHHRNAKDGSERPKVCSVPEYSQWVVLSTTSEEIQTKPLQKLNASPKKKVTFDVNVKTYEPEEVVDFQPEKTEEKRPSVETNSEESSVTSTGSYPTNHRYHNCTCIDDEDAAMEYWDSDLTDEDEDEDEDDSDMGEEYDEVGEDFEDGTVYSRSRNGDNEGVVAEVESPIPVKSIGLNRNVRDRSVYVHSVLNPVENLTQWKAVKAKRAPALVSQKENLVLNQESRAAFGADSESPKKLNREIAVDASLSNWLGSSETTPVSSHGSNTLSVEEIKQFSASCSPRKSPRDEIAIIGSVGSYWNCGGYAQDSGSANRVTSRRVQYN</sequence>
<feature type="region of interest" description="Disordered" evidence="1">
    <location>
        <begin position="141"/>
        <end position="162"/>
    </location>
</feature>
<dbReference type="PANTHER" id="PTHR33318">
    <property type="entry name" value="ASPARTYL/GLUTAMYL-TRNA(ASN/GLN) AMIDOTRANSFERASE SUBUNIT"/>
    <property type="match status" value="1"/>
</dbReference>
<dbReference type="OrthoDB" id="1925835at2759"/>
<dbReference type="PANTHER" id="PTHR33318:SF4">
    <property type="entry name" value="OS04G0511700 PROTEIN"/>
    <property type="match status" value="1"/>
</dbReference>
<dbReference type="InterPro" id="IPR039300">
    <property type="entry name" value="JASON"/>
</dbReference>
<dbReference type="Proteomes" id="UP000501690">
    <property type="component" value="Linkage Group LG6"/>
</dbReference>
<gene>
    <name evidence="2" type="ORF">DEO72_LG6g2478</name>
</gene>
<evidence type="ECO:0000256" key="1">
    <source>
        <dbReference type="SAM" id="MobiDB-lite"/>
    </source>
</evidence>
<feature type="compositionally biased region" description="Basic and acidic residues" evidence="1">
    <location>
        <begin position="89"/>
        <end position="99"/>
    </location>
</feature>
<keyword evidence="3" id="KW-1185">Reference proteome</keyword>
<dbReference type="GO" id="GO:0007142">
    <property type="term" value="P:male meiosis II"/>
    <property type="evidence" value="ECO:0007669"/>
    <property type="project" value="InterPro"/>
</dbReference>
<dbReference type="Gramene" id="Vigun01g145400.1.v1.2">
    <property type="protein sequence ID" value="Vigun01g145400.1.v1.2"/>
    <property type="gene ID" value="Vigun01g145400.v1.2"/>
</dbReference>
<reference evidence="2 3" key="1">
    <citation type="submission" date="2019-04" db="EMBL/GenBank/DDBJ databases">
        <title>An improved genome assembly and genetic linkage map for asparagus bean, Vigna unguiculata ssp. sesquipedialis.</title>
        <authorList>
            <person name="Xia Q."/>
            <person name="Zhang R."/>
            <person name="Dong Y."/>
        </authorList>
    </citation>
    <scope>NUCLEOTIDE SEQUENCE [LARGE SCALE GENOMIC DNA]</scope>
    <source>
        <tissue evidence="2">Leaf</tissue>
    </source>
</reference>
<name>A0A4D6MCH5_VIGUN</name>
<dbReference type="AlphaFoldDB" id="A0A4D6MCH5"/>
<evidence type="ECO:0000313" key="3">
    <source>
        <dbReference type="Proteomes" id="UP000501690"/>
    </source>
</evidence>
<accession>A0A4D6MCH5</accession>
<protein>
    <submittedName>
        <fullName evidence="2">Uncharacterized protein</fullName>
    </submittedName>
</protein>